<keyword evidence="2" id="KW-0472">Membrane</keyword>
<comment type="caution">
    <text evidence="3">The sequence shown here is derived from an EMBL/GenBank/DDBJ whole genome shotgun (WGS) entry which is preliminary data.</text>
</comment>
<dbReference type="SUPFAM" id="SSF48452">
    <property type="entry name" value="TPR-like"/>
    <property type="match status" value="1"/>
</dbReference>
<evidence type="ECO:0008006" key="5">
    <source>
        <dbReference type="Google" id="ProtNLM"/>
    </source>
</evidence>
<feature type="region of interest" description="Disordered" evidence="1">
    <location>
        <begin position="247"/>
        <end position="266"/>
    </location>
</feature>
<feature type="transmembrane region" description="Helical" evidence="2">
    <location>
        <begin position="187"/>
        <end position="203"/>
    </location>
</feature>
<feature type="transmembrane region" description="Helical" evidence="2">
    <location>
        <begin position="215"/>
        <end position="237"/>
    </location>
</feature>
<protein>
    <recommendedName>
        <fullName evidence="5">Tetratricopeptide repeat protein</fullName>
    </recommendedName>
</protein>
<proteinExistence type="predicted"/>
<keyword evidence="2" id="KW-0812">Transmembrane</keyword>
<evidence type="ECO:0000313" key="4">
    <source>
        <dbReference type="Proteomes" id="UP000600946"/>
    </source>
</evidence>
<gene>
    <name evidence="3" type="ORF">GCM10010326_78150</name>
</gene>
<sequence length="298" mass="31209">MQAGHEDVTAACADAEALLRAGRTSAARKAARAALYTDGPDPALYALLGRAHAAEGHGDHADRAAAVFDEGLATFPEDLGLLLAYYDLCRTGGDPEQGRRLPELAARIRELDPDAVPGPIAPEAASTPGGRVQRHDARLVLTVIGHPAGAAQQAWDRARARPADDRTAVLAETLTTLARRGRAPLRLLVRAPLTAALGCWAWFDAVLLTVAALHLPAWTGLAALLGPAMFPLLYGLLRGARRRAVGRAPADPASTPAHEGFPSLPPVPPYTTREKATAALVVLTVAVTLAVFAARFPG</sequence>
<accession>A0ABQ3AZV7</accession>
<dbReference type="Proteomes" id="UP000600946">
    <property type="component" value="Unassembled WGS sequence"/>
</dbReference>
<dbReference type="EMBL" id="BMUU01000031">
    <property type="protein sequence ID" value="GGY72423.1"/>
    <property type="molecule type" value="Genomic_DNA"/>
</dbReference>
<dbReference type="GeneID" id="96295629"/>
<keyword evidence="4" id="KW-1185">Reference proteome</keyword>
<keyword evidence="2" id="KW-1133">Transmembrane helix</keyword>
<evidence type="ECO:0000313" key="3">
    <source>
        <dbReference type="EMBL" id="GGY72423.1"/>
    </source>
</evidence>
<dbReference type="InterPro" id="IPR011990">
    <property type="entry name" value="TPR-like_helical_dom_sf"/>
</dbReference>
<feature type="transmembrane region" description="Helical" evidence="2">
    <location>
        <begin position="276"/>
        <end position="296"/>
    </location>
</feature>
<name>A0ABQ3AZV7_9ACTN</name>
<dbReference type="RefSeq" id="WP_161251130.1">
    <property type="nucleotide sequence ID" value="NZ_BMUU01000031.1"/>
</dbReference>
<organism evidence="3 4">
    <name type="scientific">Streptomyces xanthochromogenes</name>
    <dbReference type="NCBI Taxonomy" id="67384"/>
    <lineage>
        <taxon>Bacteria</taxon>
        <taxon>Bacillati</taxon>
        <taxon>Actinomycetota</taxon>
        <taxon>Actinomycetes</taxon>
        <taxon>Kitasatosporales</taxon>
        <taxon>Streptomycetaceae</taxon>
        <taxon>Streptomyces</taxon>
    </lineage>
</organism>
<evidence type="ECO:0000256" key="2">
    <source>
        <dbReference type="SAM" id="Phobius"/>
    </source>
</evidence>
<dbReference type="Gene3D" id="1.25.40.10">
    <property type="entry name" value="Tetratricopeptide repeat domain"/>
    <property type="match status" value="1"/>
</dbReference>
<reference evidence="4" key="1">
    <citation type="journal article" date="2019" name="Int. J. Syst. Evol. Microbiol.">
        <title>The Global Catalogue of Microorganisms (GCM) 10K type strain sequencing project: providing services to taxonomists for standard genome sequencing and annotation.</title>
        <authorList>
            <consortium name="The Broad Institute Genomics Platform"/>
            <consortium name="The Broad Institute Genome Sequencing Center for Infectious Disease"/>
            <person name="Wu L."/>
            <person name="Ma J."/>
        </authorList>
    </citation>
    <scope>NUCLEOTIDE SEQUENCE [LARGE SCALE GENOMIC DNA]</scope>
    <source>
        <strain evidence="4">JCM 4594</strain>
    </source>
</reference>
<evidence type="ECO:0000256" key="1">
    <source>
        <dbReference type="SAM" id="MobiDB-lite"/>
    </source>
</evidence>